<dbReference type="EMBL" id="UYRS01000055">
    <property type="protein sequence ID" value="VDK20934.1"/>
    <property type="molecule type" value="Genomic_DNA"/>
</dbReference>
<proteinExistence type="predicted"/>
<reference evidence="3" key="1">
    <citation type="submission" date="2017-02" db="UniProtKB">
        <authorList>
            <consortium name="WormBaseParasite"/>
        </authorList>
    </citation>
    <scope>IDENTIFICATION</scope>
</reference>
<evidence type="ECO:0000313" key="2">
    <source>
        <dbReference type="Proteomes" id="UP000282613"/>
    </source>
</evidence>
<protein>
    <submittedName>
        <fullName evidence="3">Tox-REase-5 domain-containing protein</fullName>
    </submittedName>
</protein>
<name>A0A0R3VT94_TAEAS</name>
<sequence length="97" mass="11183">MAGGTEGDKPFTFDFAISEQAKDWQELDAQTPVHGEEKHQGLGRSFFSNTNAGSEYFAIVDPVAVKREWLEDRRWAKDAVRRAGKHSLWDFNRQQRQ</sequence>
<dbReference type="AlphaFoldDB" id="A0A0R3VT94"/>
<organism evidence="3">
    <name type="scientific">Taenia asiatica</name>
    <name type="common">Asian tapeworm</name>
    <dbReference type="NCBI Taxonomy" id="60517"/>
    <lineage>
        <taxon>Eukaryota</taxon>
        <taxon>Metazoa</taxon>
        <taxon>Spiralia</taxon>
        <taxon>Lophotrochozoa</taxon>
        <taxon>Platyhelminthes</taxon>
        <taxon>Cestoda</taxon>
        <taxon>Eucestoda</taxon>
        <taxon>Cyclophyllidea</taxon>
        <taxon>Taeniidae</taxon>
        <taxon>Taenia</taxon>
    </lineage>
</organism>
<gene>
    <name evidence="1" type="ORF">TASK_LOCUS445</name>
</gene>
<evidence type="ECO:0000313" key="1">
    <source>
        <dbReference type="EMBL" id="VDK20934.1"/>
    </source>
</evidence>
<accession>A0A0R3VT94</accession>
<reference evidence="1 2" key="2">
    <citation type="submission" date="2018-11" db="EMBL/GenBank/DDBJ databases">
        <authorList>
            <consortium name="Pathogen Informatics"/>
        </authorList>
    </citation>
    <scope>NUCLEOTIDE SEQUENCE [LARGE SCALE GENOMIC DNA]</scope>
</reference>
<dbReference type="OrthoDB" id="6270868at2759"/>
<dbReference type="WBParaSite" id="TASK_0000044401-mRNA-1">
    <property type="protein sequence ID" value="TASK_0000044401-mRNA-1"/>
    <property type="gene ID" value="TASK_0000044401"/>
</dbReference>
<evidence type="ECO:0000313" key="3">
    <source>
        <dbReference type="WBParaSite" id="TASK_0000044401-mRNA-1"/>
    </source>
</evidence>
<dbReference type="Proteomes" id="UP000282613">
    <property type="component" value="Unassembled WGS sequence"/>
</dbReference>
<keyword evidence="2" id="KW-1185">Reference proteome</keyword>